<sequence length="365" mass="38667">MWPVSRRWDPALRHAHRMTARATILPPVGAPFTARLLSWSVTADRTAQTRRTLQATLAPGTRQALDGVTVQGGYLQLDVGFDYLDGSQELVPQGLFRLDSEDAERPDGGLAAQGYGREKVVADDKFLAPRTEPANSSALDLIETLLTESVPTATVHRRTTRDAAVPRTTWERERWEAIDGTDASLARSIGVEVWADGRGQFVITAVPTLADPPVWTVDEGPGGVLIKASRSSSTEGVNNIIVAVGDGANGSTPVGPLIVRDTDPTSPTRVDGPFGRRPRFYSSPLLTTLAQADTAARSLLANSLGLASGLSFSAVPNPALEPGDVVLVKTGGPAELHIIDKITLSSTGAMTCETRSTKADDGGTT</sequence>
<keyword evidence="3" id="KW-1185">Reference proteome</keyword>
<dbReference type="Proteomes" id="UP000829494">
    <property type="component" value="Chromosome"/>
</dbReference>
<evidence type="ECO:0000313" key="3">
    <source>
        <dbReference type="Proteomes" id="UP000829494"/>
    </source>
</evidence>
<organism evidence="2 3">
    <name type="scientific">Streptomyces rimosus subsp. rimosus</name>
    <dbReference type="NCBI Taxonomy" id="132474"/>
    <lineage>
        <taxon>Bacteria</taxon>
        <taxon>Bacillati</taxon>
        <taxon>Actinomycetota</taxon>
        <taxon>Actinomycetes</taxon>
        <taxon>Kitasatosporales</taxon>
        <taxon>Streptomycetaceae</taxon>
        <taxon>Streptomyces</taxon>
    </lineage>
</organism>
<feature type="domain" description="DUF5047" evidence="1">
    <location>
        <begin position="41"/>
        <end position="157"/>
    </location>
</feature>
<reference evidence="2 3" key="1">
    <citation type="submission" date="2022-03" db="EMBL/GenBank/DDBJ databases">
        <title>Complete genome of Streptomyces rimosus ssp. rimosus R7 (=ATCC 10970).</title>
        <authorList>
            <person name="Beganovic S."/>
            <person name="Ruckert C."/>
            <person name="Busche T."/>
            <person name="Kalinowski J."/>
            <person name="Wittmann C."/>
        </authorList>
    </citation>
    <scope>NUCLEOTIDE SEQUENCE [LARGE SCALE GENOMIC DNA]</scope>
    <source>
        <strain evidence="2 3">R7</strain>
    </source>
</reference>
<name>A0ABY3Z6L5_STRRM</name>
<proteinExistence type="predicted"/>
<evidence type="ECO:0000313" key="2">
    <source>
        <dbReference type="EMBL" id="UNZ05160.1"/>
    </source>
</evidence>
<gene>
    <name evidence="2" type="ORF">SRIMR7_23670</name>
</gene>
<dbReference type="Pfam" id="PF16466">
    <property type="entry name" value="DUF5047"/>
    <property type="match status" value="1"/>
</dbReference>
<evidence type="ECO:0000259" key="1">
    <source>
        <dbReference type="Pfam" id="PF16466"/>
    </source>
</evidence>
<accession>A0ABY3Z6L5</accession>
<dbReference type="EMBL" id="CP094298">
    <property type="protein sequence ID" value="UNZ05160.1"/>
    <property type="molecule type" value="Genomic_DNA"/>
</dbReference>
<protein>
    <recommendedName>
        <fullName evidence="1">DUF5047 domain-containing protein</fullName>
    </recommendedName>
</protein>
<dbReference type="InterPro" id="IPR032490">
    <property type="entry name" value="DUF5047"/>
</dbReference>